<protein>
    <submittedName>
        <fullName evidence="6">Spermidine synthase</fullName>
    </submittedName>
</protein>
<dbReference type="EMBL" id="JAAHFQ010000153">
    <property type="protein sequence ID" value="NER27956.1"/>
    <property type="molecule type" value="Genomic_DNA"/>
</dbReference>
<proteinExistence type="inferred from homology"/>
<evidence type="ECO:0000313" key="6">
    <source>
        <dbReference type="EMBL" id="NER27956.1"/>
    </source>
</evidence>
<dbReference type="Gene3D" id="2.30.140.10">
    <property type="entry name" value="Spermidine synthase, tetramerisation domain"/>
    <property type="match status" value="1"/>
</dbReference>
<dbReference type="PROSITE" id="PS51006">
    <property type="entry name" value="PABS_2"/>
    <property type="match status" value="1"/>
</dbReference>
<evidence type="ECO:0000259" key="5">
    <source>
        <dbReference type="PROSITE" id="PS51006"/>
    </source>
</evidence>
<sequence length="80" mass="9102">MPGIKVGSDSWICEYITPWDIYVHGITNILTYKKTAYQEMHIVETGAYGKALVLDGKWQCCTGDEFIYHEALIHPALICH</sequence>
<evidence type="ECO:0000256" key="3">
    <source>
        <dbReference type="ARBA" id="ARBA00023115"/>
    </source>
</evidence>
<comment type="similarity">
    <text evidence="1">Belongs to the spermidine/spermine synthase family.</text>
</comment>
<dbReference type="PANTHER" id="PTHR43317">
    <property type="entry name" value="THERMOSPERMINE SYNTHASE ACAULIS5"/>
    <property type="match status" value="1"/>
</dbReference>
<keyword evidence="2 4" id="KW-0808">Transferase</keyword>
<organism evidence="6">
    <name type="scientific">Symploca sp. SIO1C4</name>
    <dbReference type="NCBI Taxonomy" id="2607765"/>
    <lineage>
        <taxon>Bacteria</taxon>
        <taxon>Bacillati</taxon>
        <taxon>Cyanobacteriota</taxon>
        <taxon>Cyanophyceae</taxon>
        <taxon>Coleofasciculales</taxon>
        <taxon>Coleofasciculaceae</taxon>
        <taxon>Symploca</taxon>
    </lineage>
</organism>
<dbReference type="AlphaFoldDB" id="A0A6B3N2N1"/>
<dbReference type="InterPro" id="IPR030374">
    <property type="entry name" value="PABS"/>
</dbReference>
<comment type="caution">
    <text evidence="6">The sequence shown here is derived from an EMBL/GenBank/DDBJ whole genome shotgun (WGS) entry which is preliminary data.</text>
</comment>
<name>A0A6B3N2N1_9CYAN</name>
<evidence type="ECO:0000256" key="1">
    <source>
        <dbReference type="ARBA" id="ARBA00007867"/>
    </source>
</evidence>
<feature type="domain" description="PABS" evidence="5">
    <location>
        <begin position="9"/>
        <end position="80"/>
    </location>
</feature>
<dbReference type="SUPFAM" id="SSF53335">
    <property type="entry name" value="S-adenosyl-L-methionine-dependent methyltransferases"/>
    <property type="match status" value="1"/>
</dbReference>
<evidence type="ECO:0000256" key="2">
    <source>
        <dbReference type="ARBA" id="ARBA00022679"/>
    </source>
</evidence>
<evidence type="ECO:0000256" key="4">
    <source>
        <dbReference type="PROSITE-ProRule" id="PRU00354"/>
    </source>
</evidence>
<accession>A0A6B3N2N1</accession>
<gene>
    <name evidence="6" type="ORF">F6J89_10040</name>
</gene>
<dbReference type="InterPro" id="IPR037163">
    <property type="entry name" value="Spermidine_synt_N_sf"/>
</dbReference>
<dbReference type="PANTHER" id="PTHR43317:SF1">
    <property type="entry name" value="THERMOSPERMINE SYNTHASE ACAULIS5"/>
    <property type="match status" value="1"/>
</dbReference>
<keyword evidence="3 4" id="KW-0620">Polyamine biosynthesis</keyword>
<feature type="non-terminal residue" evidence="6">
    <location>
        <position position="80"/>
    </location>
</feature>
<dbReference type="InterPro" id="IPR029063">
    <property type="entry name" value="SAM-dependent_MTases_sf"/>
</dbReference>
<reference evidence="6" key="1">
    <citation type="submission" date="2019-11" db="EMBL/GenBank/DDBJ databases">
        <title>Genomic insights into an expanded diversity of filamentous marine cyanobacteria reveals the extraordinary biosynthetic potential of Moorea and Okeania.</title>
        <authorList>
            <person name="Ferreira Leao T."/>
            <person name="Wang M."/>
            <person name="Moss N."/>
            <person name="Da Silva R."/>
            <person name="Sanders J."/>
            <person name="Nurk S."/>
            <person name="Gurevich A."/>
            <person name="Humphrey G."/>
            <person name="Reher R."/>
            <person name="Zhu Q."/>
            <person name="Belda-Ferre P."/>
            <person name="Glukhov E."/>
            <person name="Rex R."/>
            <person name="Dorrestein P.C."/>
            <person name="Knight R."/>
            <person name="Pevzner P."/>
            <person name="Gerwick W.H."/>
            <person name="Gerwick L."/>
        </authorList>
    </citation>
    <scope>NUCLEOTIDE SEQUENCE</scope>
    <source>
        <strain evidence="6">SIO1C4</strain>
    </source>
</reference>
<dbReference type="Pfam" id="PF17284">
    <property type="entry name" value="Spermine_synt_N"/>
    <property type="match status" value="1"/>
</dbReference>
<dbReference type="GO" id="GO:0006596">
    <property type="term" value="P:polyamine biosynthetic process"/>
    <property type="evidence" value="ECO:0007669"/>
    <property type="project" value="UniProtKB-UniRule"/>
</dbReference>
<dbReference type="GO" id="GO:0016740">
    <property type="term" value="F:transferase activity"/>
    <property type="evidence" value="ECO:0007669"/>
    <property type="project" value="UniProtKB-UniRule"/>
</dbReference>
<dbReference type="InterPro" id="IPR035246">
    <property type="entry name" value="Spermidine_synt_N"/>
</dbReference>
<comment type="caution">
    <text evidence="4">Lacks conserved residue(s) required for the propagation of feature annotation.</text>
</comment>